<dbReference type="InterPro" id="IPR036961">
    <property type="entry name" value="Kinesin_motor_dom_sf"/>
</dbReference>
<name>A0AAE0XW50_9GAST</name>
<keyword evidence="2 3" id="KW-0067">ATP-binding</keyword>
<dbReference type="GO" id="GO:0003777">
    <property type="term" value="F:microtubule motor activity"/>
    <property type="evidence" value="ECO:0007669"/>
    <property type="project" value="InterPro"/>
</dbReference>
<evidence type="ECO:0000256" key="3">
    <source>
        <dbReference type="PROSITE-ProRule" id="PRU00283"/>
    </source>
</evidence>
<dbReference type="GO" id="GO:0008017">
    <property type="term" value="F:microtubule binding"/>
    <property type="evidence" value="ECO:0007669"/>
    <property type="project" value="InterPro"/>
</dbReference>
<reference evidence="5" key="1">
    <citation type="journal article" date="2023" name="G3 (Bethesda)">
        <title>A reference genome for the long-term kleptoplast-retaining sea slug Elysia crispata morphotype clarki.</title>
        <authorList>
            <person name="Eastman K.E."/>
            <person name="Pendleton A.L."/>
            <person name="Shaikh M.A."/>
            <person name="Suttiyut T."/>
            <person name="Ogas R."/>
            <person name="Tomko P."/>
            <person name="Gavelis G."/>
            <person name="Widhalm J.R."/>
            <person name="Wisecaver J.H."/>
        </authorList>
    </citation>
    <scope>NUCLEOTIDE SEQUENCE</scope>
    <source>
        <strain evidence="5">ECLA1</strain>
    </source>
</reference>
<comment type="caution">
    <text evidence="5">The sequence shown here is derived from an EMBL/GenBank/DDBJ whole genome shotgun (WGS) entry which is preliminary data.</text>
</comment>
<dbReference type="Gene3D" id="3.40.850.10">
    <property type="entry name" value="Kinesin motor domain"/>
    <property type="match status" value="1"/>
</dbReference>
<evidence type="ECO:0000313" key="6">
    <source>
        <dbReference type="Proteomes" id="UP001283361"/>
    </source>
</evidence>
<dbReference type="EMBL" id="JAWDGP010007407">
    <property type="protein sequence ID" value="KAK3720242.1"/>
    <property type="molecule type" value="Genomic_DNA"/>
</dbReference>
<protein>
    <recommendedName>
        <fullName evidence="4">Kinesin motor domain-containing protein</fullName>
    </recommendedName>
</protein>
<gene>
    <name evidence="5" type="ORF">RRG08_007864</name>
</gene>
<dbReference type="PANTHER" id="PTHR47117:SF10">
    <property type="entry name" value="KINESIN-LIKE PROTEIN KIF1B"/>
    <property type="match status" value="1"/>
</dbReference>
<keyword evidence="6" id="KW-1185">Reference proteome</keyword>
<feature type="domain" description="Kinesin motor" evidence="4">
    <location>
        <begin position="86"/>
        <end position="295"/>
    </location>
</feature>
<organism evidence="5 6">
    <name type="scientific">Elysia crispata</name>
    <name type="common">lettuce slug</name>
    <dbReference type="NCBI Taxonomy" id="231223"/>
    <lineage>
        <taxon>Eukaryota</taxon>
        <taxon>Metazoa</taxon>
        <taxon>Spiralia</taxon>
        <taxon>Lophotrochozoa</taxon>
        <taxon>Mollusca</taxon>
        <taxon>Gastropoda</taxon>
        <taxon>Heterobranchia</taxon>
        <taxon>Euthyneura</taxon>
        <taxon>Panpulmonata</taxon>
        <taxon>Sacoglossa</taxon>
        <taxon>Placobranchoidea</taxon>
        <taxon>Plakobranchidae</taxon>
        <taxon>Elysia</taxon>
    </lineage>
</organism>
<dbReference type="GO" id="GO:0005524">
    <property type="term" value="F:ATP binding"/>
    <property type="evidence" value="ECO:0007669"/>
    <property type="project" value="UniProtKB-UniRule"/>
</dbReference>
<evidence type="ECO:0000256" key="2">
    <source>
        <dbReference type="ARBA" id="ARBA00022840"/>
    </source>
</evidence>
<keyword evidence="1 3" id="KW-0547">Nucleotide-binding</keyword>
<sequence>MKEAPKIFMDSFLRGLTGTAKDGGDTIANASFLTVCCEKDGNYRSWRMTVWVGWSIVHRGGRFDGASSVCLFCCHCWTTLKKTMSSVKVAVRVRPFNNREISRDAECIIEMSGNTTTITNPKAGPKDAKQKSFNFDHSYWSHTSPDDPAFAGQKKVYDDIGLEMLDHAFEGYNVCIFAYGQTGAGKSYTMMGKNEPGQMGIIPLLCEDLFTRISAEKSVDNTFSVESLSLSPSHHQIAAQCSVLLYPGRSLTTKVQIRSNTLIATVISRDGSVLSRFLPNRSCFACNAMWLRLVG</sequence>
<evidence type="ECO:0000259" key="4">
    <source>
        <dbReference type="PROSITE" id="PS50067"/>
    </source>
</evidence>
<feature type="binding site" evidence="3">
    <location>
        <begin position="180"/>
        <end position="187"/>
    </location>
    <ligand>
        <name>ATP</name>
        <dbReference type="ChEBI" id="CHEBI:30616"/>
    </ligand>
</feature>
<evidence type="ECO:0000313" key="5">
    <source>
        <dbReference type="EMBL" id="KAK3720242.1"/>
    </source>
</evidence>
<evidence type="ECO:0000256" key="1">
    <source>
        <dbReference type="ARBA" id="ARBA00022741"/>
    </source>
</evidence>
<dbReference type="PROSITE" id="PS50067">
    <property type="entry name" value="KINESIN_MOTOR_2"/>
    <property type="match status" value="1"/>
</dbReference>
<dbReference type="InterPro" id="IPR027417">
    <property type="entry name" value="P-loop_NTPase"/>
</dbReference>
<dbReference type="GO" id="GO:0007018">
    <property type="term" value="P:microtubule-based movement"/>
    <property type="evidence" value="ECO:0007669"/>
    <property type="project" value="InterPro"/>
</dbReference>
<comment type="similarity">
    <text evidence="3">Belongs to the TRAFAC class myosin-kinesin ATPase superfamily. Kinesin family.</text>
</comment>
<keyword evidence="3" id="KW-0505">Motor protein</keyword>
<dbReference type="PANTHER" id="PTHR47117">
    <property type="entry name" value="STAR-RELATED LIPID TRANSFER PROTEIN 9"/>
    <property type="match status" value="1"/>
</dbReference>
<proteinExistence type="inferred from homology"/>
<dbReference type="AlphaFoldDB" id="A0AAE0XW50"/>
<dbReference type="Proteomes" id="UP001283361">
    <property type="component" value="Unassembled WGS sequence"/>
</dbReference>
<accession>A0AAE0XW50</accession>
<dbReference type="InterPro" id="IPR001752">
    <property type="entry name" value="Kinesin_motor_dom"/>
</dbReference>
<dbReference type="Pfam" id="PF00225">
    <property type="entry name" value="Kinesin"/>
    <property type="match status" value="1"/>
</dbReference>
<dbReference type="SMART" id="SM00129">
    <property type="entry name" value="KISc"/>
    <property type="match status" value="1"/>
</dbReference>
<dbReference type="SUPFAM" id="SSF52540">
    <property type="entry name" value="P-loop containing nucleoside triphosphate hydrolases"/>
    <property type="match status" value="1"/>
</dbReference>